<evidence type="ECO:0000313" key="1">
    <source>
        <dbReference type="EMBL" id="GBF40687.1"/>
    </source>
</evidence>
<reference evidence="1 2" key="1">
    <citation type="submission" date="2018-02" db="EMBL/GenBank/DDBJ databases">
        <title>Novel Leptospira species isolated from soil and water in Japan.</title>
        <authorList>
            <person name="Nakao R."/>
            <person name="Masuzawa T."/>
        </authorList>
    </citation>
    <scope>NUCLEOTIDE SEQUENCE [LARGE SCALE GENOMIC DNA]</scope>
    <source>
        <strain evidence="1 2">E8</strain>
    </source>
</reference>
<name>A0A2P2D7S8_9LEPT</name>
<proteinExistence type="predicted"/>
<comment type="caution">
    <text evidence="1">The sequence shown here is derived from an EMBL/GenBank/DDBJ whole genome shotgun (WGS) entry which is preliminary data.</text>
</comment>
<dbReference type="AlphaFoldDB" id="A0A2P2D7S8"/>
<gene>
    <name evidence="1" type="ORF">LPTSP1_37050</name>
</gene>
<dbReference type="RefSeq" id="WP_167396482.1">
    <property type="nucleotide sequence ID" value="NZ_BFAY01000013.1"/>
</dbReference>
<dbReference type="Proteomes" id="UP000245076">
    <property type="component" value="Unassembled WGS sequence"/>
</dbReference>
<organism evidence="1 2">
    <name type="scientific">Leptospira johnsonii</name>
    <dbReference type="NCBI Taxonomy" id="1917820"/>
    <lineage>
        <taxon>Bacteria</taxon>
        <taxon>Pseudomonadati</taxon>
        <taxon>Spirochaetota</taxon>
        <taxon>Spirochaetia</taxon>
        <taxon>Leptospirales</taxon>
        <taxon>Leptospiraceae</taxon>
        <taxon>Leptospira</taxon>
    </lineage>
</organism>
<accession>A0A2P2D7S8</accession>
<sequence>MRYLYLSNNQVVGTFAGPQPGLKLDENEEIIEVEDNDPRVIEFDNREVL</sequence>
<evidence type="ECO:0000313" key="2">
    <source>
        <dbReference type="Proteomes" id="UP000245076"/>
    </source>
</evidence>
<dbReference type="EMBL" id="BFAY01000013">
    <property type="protein sequence ID" value="GBF40687.1"/>
    <property type="molecule type" value="Genomic_DNA"/>
</dbReference>
<protein>
    <submittedName>
        <fullName evidence="1">Uncharacterized protein</fullName>
    </submittedName>
</protein>
<keyword evidence="2" id="KW-1185">Reference proteome</keyword>